<dbReference type="HOGENOM" id="CLU_1382042_0_0_9"/>
<sequence>MKSIFKKLMPVIFIILLSISLTGCSPKPDETVKGFFEALKQQDIQKASSFVKYNSSEKDLKIDKFDSKEQEKMMKAVLSKIDYSLGEVDKDGDSATAKVSVTSIDLGRISTKTINELLPTLMSQAFSQEKVDEKKQQAIVFKHMLNSINDPNAPKTKTDITIKLIKGDNGWLIEPDEQLANALTGNFYSAAKKLQAK</sequence>
<dbReference type="RefSeq" id="WP_030035586.1">
    <property type="nucleotide sequence ID" value="NZ_DF384213.1"/>
</dbReference>
<dbReference type="Proteomes" id="UP000054164">
    <property type="component" value="Unassembled WGS sequence"/>
</dbReference>
<name>A0A0S6U6J2_CLOBO</name>
<proteinExistence type="predicted"/>
<feature type="chain" id="PRO_5039024702" evidence="1">
    <location>
        <begin position="24"/>
        <end position="197"/>
    </location>
</feature>
<dbReference type="AlphaFoldDB" id="A0A0S6U6J2"/>
<feature type="signal peptide" evidence="1">
    <location>
        <begin position="1"/>
        <end position="23"/>
    </location>
</feature>
<reference evidence="2" key="1">
    <citation type="submission" date="2013-10" db="EMBL/GenBank/DDBJ databases">
        <title>Draft genome sequence of Clostridium botulinum type B strain Osaka05.</title>
        <authorList>
            <person name="Sakaguchi Y."/>
            <person name="Hosomi K."/>
            <person name="Uchiyama J."/>
            <person name="Ogura Y."/>
            <person name="Sakaguchi M."/>
            <person name="Kohda T."/>
            <person name="Mukamoto M."/>
            <person name="Misawa N."/>
            <person name="Matsuzaki S."/>
            <person name="Hayashi T."/>
            <person name="Kozaki S."/>
        </authorList>
    </citation>
    <scope>NUCLEOTIDE SEQUENCE</scope>
    <source>
        <strain evidence="2">Osaka05</strain>
    </source>
</reference>
<keyword evidence="1" id="KW-0732">Signal</keyword>
<evidence type="ECO:0000256" key="1">
    <source>
        <dbReference type="SAM" id="SignalP"/>
    </source>
</evidence>
<protein>
    <submittedName>
        <fullName evidence="2">Lipoprotein</fullName>
    </submittedName>
</protein>
<organism evidence="2">
    <name type="scientific">Clostridium botulinum B str. Osaka05</name>
    <dbReference type="NCBI Taxonomy" id="1407017"/>
    <lineage>
        <taxon>Bacteria</taxon>
        <taxon>Bacillati</taxon>
        <taxon>Bacillota</taxon>
        <taxon>Clostridia</taxon>
        <taxon>Eubacteriales</taxon>
        <taxon>Clostridiaceae</taxon>
        <taxon>Clostridium</taxon>
    </lineage>
</organism>
<keyword evidence="2" id="KW-0449">Lipoprotein</keyword>
<dbReference type="EMBL" id="DF384213">
    <property type="protein sequence ID" value="GAE02804.1"/>
    <property type="molecule type" value="Genomic_DNA"/>
</dbReference>
<gene>
    <name evidence="2" type="ORF">CBO05C_2494</name>
</gene>
<evidence type="ECO:0000313" key="2">
    <source>
        <dbReference type="EMBL" id="GAE02804.1"/>
    </source>
</evidence>
<dbReference type="PROSITE" id="PS51257">
    <property type="entry name" value="PROKAR_LIPOPROTEIN"/>
    <property type="match status" value="1"/>
</dbReference>
<accession>A0A0S6U6J2</accession>